<protein>
    <submittedName>
        <fullName evidence="1">Uncharacterized protein</fullName>
    </submittedName>
</protein>
<dbReference type="Proteomes" id="UP001054945">
    <property type="component" value="Unassembled WGS sequence"/>
</dbReference>
<dbReference type="AlphaFoldDB" id="A0AAV4Y1Z9"/>
<comment type="caution">
    <text evidence="1">The sequence shown here is derived from an EMBL/GenBank/DDBJ whole genome shotgun (WGS) entry which is preliminary data.</text>
</comment>
<name>A0AAV4Y1Z9_CAEEX</name>
<dbReference type="EMBL" id="BPLR01018516">
    <property type="protein sequence ID" value="GIZ00189.1"/>
    <property type="molecule type" value="Genomic_DNA"/>
</dbReference>
<accession>A0AAV4Y1Z9</accession>
<proteinExistence type="predicted"/>
<evidence type="ECO:0000313" key="2">
    <source>
        <dbReference type="Proteomes" id="UP001054945"/>
    </source>
</evidence>
<organism evidence="1 2">
    <name type="scientific">Caerostris extrusa</name>
    <name type="common">Bark spider</name>
    <name type="synonym">Caerostris bankana</name>
    <dbReference type="NCBI Taxonomy" id="172846"/>
    <lineage>
        <taxon>Eukaryota</taxon>
        <taxon>Metazoa</taxon>
        <taxon>Ecdysozoa</taxon>
        <taxon>Arthropoda</taxon>
        <taxon>Chelicerata</taxon>
        <taxon>Arachnida</taxon>
        <taxon>Araneae</taxon>
        <taxon>Araneomorphae</taxon>
        <taxon>Entelegynae</taxon>
        <taxon>Araneoidea</taxon>
        <taxon>Araneidae</taxon>
        <taxon>Caerostris</taxon>
    </lineage>
</organism>
<gene>
    <name evidence="1" type="ORF">CEXT_281381</name>
</gene>
<evidence type="ECO:0000313" key="1">
    <source>
        <dbReference type="EMBL" id="GIZ00189.1"/>
    </source>
</evidence>
<keyword evidence="2" id="KW-1185">Reference proteome</keyword>
<reference evidence="1 2" key="1">
    <citation type="submission" date="2021-06" db="EMBL/GenBank/DDBJ databases">
        <title>Caerostris extrusa draft genome.</title>
        <authorList>
            <person name="Kono N."/>
            <person name="Arakawa K."/>
        </authorList>
    </citation>
    <scope>NUCLEOTIDE SEQUENCE [LARGE SCALE GENOMIC DNA]</scope>
</reference>
<sequence length="99" mass="11789">MTYNSLDENSETFSETVDKILRTFLDVEVIETTFPDFFRGKNREFSVEGWNKKKNSGHFNRSWGYFEEQMEHQECDFRFKMPVQPDTQGSEMLDMISPV</sequence>